<reference evidence="2" key="1">
    <citation type="submission" date="2015-07" db="EMBL/GenBank/DDBJ databases">
        <title>MeaNS - Measles Nucleotide Surveillance Program.</title>
        <authorList>
            <person name="Tran T."/>
            <person name="Druce J."/>
        </authorList>
    </citation>
    <scope>NUCLEOTIDE SEQUENCE</scope>
    <source>
        <strain evidence="2">UCB-OBI-ISO-001</strain>
        <tissue evidence="2">Gonad</tissue>
    </source>
</reference>
<dbReference type="AlphaFoldDB" id="A0A0L8GNN1"/>
<accession>A0A0L8GNN1</accession>
<dbReference type="EMBL" id="KQ421083">
    <property type="protein sequence ID" value="KOF78464.1"/>
    <property type="molecule type" value="Genomic_DNA"/>
</dbReference>
<evidence type="ECO:0000256" key="1">
    <source>
        <dbReference type="SAM" id="Phobius"/>
    </source>
</evidence>
<evidence type="ECO:0008006" key="3">
    <source>
        <dbReference type="Google" id="ProtNLM"/>
    </source>
</evidence>
<proteinExistence type="predicted"/>
<keyword evidence="1" id="KW-1133">Transmembrane helix</keyword>
<dbReference type="KEGG" id="obi:106875736"/>
<dbReference type="GO" id="GO:0007399">
    <property type="term" value="P:nervous system development"/>
    <property type="evidence" value="ECO:0007669"/>
    <property type="project" value="TreeGrafter"/>
</dbReference>
<name>A0A0L8GNN1_OCTBM</name>
<organism evidence="2">
    <name type="scientific">Octopus bimaculoides</name>
    <name type="common">California two-spotted octopus</name>
    <dbReference type="NCBI Taxonomy" id="37653"/>
    <lineage>
        <taxon>Eukaryota</taxon>
        <taxon>Metazoa</taxon>
        <taxon>Spiralia</taxon>
        <taxon>Lophotrochozoa</taxon>
        <taxon>Mollusca</taxon>
        <taxon>Cephalopoda</taxon>
        <taxon>Coleoidea</taxon>
        <taxon>Octopodiformes</taxon>
        <taxon>Octopoda</taxon>
        <taxon>Incirrata</taxon>
        <taxon>Octopodidae</taxon>
        <taxon>Octopus</taxon>
    </lineage>
</organism>
<protein>
    <recommendedName>
        <fullName evidence="3">Transmembrane protein 223</fullName>
    </recommendedName>
</protein>
<feature type="transmembrane region" description="Helical" evidence="1">
    <location>
        <begin position="107"/>
        <end position="127"/>
    </location>
</feature>
<dbReference type="STRING" id="37653.A0A0L8GNN1"/>
<evidence type="ECO:0000313" key="2">
    <source>
        <dbReference type="EMBL" id="KOF78464.1"/>
    </source>
</evidence>
<dbReference type="InterPro" id="IPR026100">
    <property type="entry name" value="Tmem223"/>
</dbReference>
<dbReference type="InterPro" id="IPR045325">
    <property type="entry name" value="TMEM70/TMEM186/TMEM223"/>
</dbReference>
<feature type="transmembrane region" description="Helical" evidence="1">
    <location>
        <begin position="164"/>
        <end position="182"/>
    </location>
</feature>
<keyword evidence="1" id="KW-0472">Membrane</keyword>
<gene>
    <name evidence="2" type="ORF">OCBIM_22030752mg</name>
</gene>
<dbReference type="Pfam" id="PF06979">
    <property type="entry name" value="TMEM70"/>
    <property type="match status" value="1"/>
</dbReference>
<dbReference type="PANTHER" id="PTHR14549:SF2">
    <property type="entry name" value="TRANSMEMBRANE PROTEIN 223"/>
    <property type="match status" value="1"/>
</dbReference>
<sequence length="266" mass="31067">MHVLLYRSLCLGRCSSFKPMFRFKDTIYNQRYIGQVNNLIKHGNKTSLSAIPLRSHFVPLLSTFVLNRHIFTSASRQLPTGLPFEVNDRVTKDTLIYSYKNDKFYKLLAFLGILQFFFWVHLAGFSYTTLRDVKPKEQETNGNVTKPPWWKRINLGENKYRNGIALLCISVGYLVLFISIIYPRRAVKQLWLLKGGRTVKIDTFGYKSNYVAPLDSISCLQQRNSPKTQIPLKMKGKWFHFLLDKKGIFHQEKLFDFSIGLKRNLK</sequence>
<dbReference type="PANTHER" id="PTHR14549">
    <property type="entry name" value="TRANSMEMBRANE PROTEIN 223"/>
    <property type="match status" value="1"/>
</dbReference>
<keyword evidence="1" id="KW-0812">Transmembrane</keyword>
<dbReference type="OrthoDB" id="5950063at2759"/>
<dbReference type="OMA" id="KQVSCMA"/>
<dbReference type="GO" id="GO:0005739">
    <property type="term" value="C:mitochondrion"/>
    <property type="evidence" value="ECO:0007669"/>
    <property type="project" value="TreeGrafter"/>
</dbReference>